<gene>
    <name evidence="1" type="ORF">FJY68_00195</name>
</gene>
<dbReference type="Proteomes" id="UP000779900">
    <property type="component" value="Unassembled WGS sequence"/>
</dbReference>
<dbReference type="AlphaFoldDB" id="A0A938BST1"/>
<evidence type="ECO:0000313" key="1">
    <source>
        <dbReference type="EMBL" id="MBM3330253.1"/>
    </source>
</evidence>
<protein>
    <submittedName>
        <fullName evidence="1">Uncharacterized protein</fullName>
    </submittedName>
</protein>
<dbReference type="EMBL" id="VGIR01000001">
    <property type="protein sequence ID" value="MBM3330253.1"/>
    <property type="molecule type" value="Genomic_DNA"/>
</dbReference>
<evidence type="ECO:0000313" key="2">
    <source>
        <dbReference type="Proteomes" id="UP000779900"/>
    </source>
</evidence>
<name>A0A938BST1_UNCW3</name>
<reference evidence="1" key="1">
    <citation type="submission" date="2019-03" db="EMBL/GenBank/DDBJ databases">
        <title>Lake Tanganyika Metagenome-Assembled Genomes (MAGs).</title>
        <authorList>
            <person name="Tran P."/>
        </authorList>
    </citation>
    <scope>NUCLEOTIDE SEQUENCE</scope>
    <source>
        <strain evidence="1">K_DeepCast_150m_m2_040</strain>
    </source>
</reference>
<proteinExistence type="predicted"/>
<organism evidence="1 2">
    <name type="scientific">candidate division WOR-3 bacterium</name>
    <dbReference type="NCBI Taxonomy" id="2052148"/>
    <lineage>
        <taxon>Bacteria</taxon>
        <taxon>Bacteria division WOR-3</taxon>
    </lineage>
</organism>
<accession>A0A938BST1</accession>
<comment type="caution">
    <text evidence="1">The sequence shown here is derived from an EMBL/GenBank/DDBJ whole genome shotgun (WGS) entry which is preliminary data.</text>
</comment>
<sequence>MSRLDRMVGNYEVMLRLGSAGRLTERVIQTRVARFSISAARDESMLNQTRAVLCLHGVHTIIFPAYHAFSRELGKLTREETSLERQQREMMWRVDKWVMRGLSREVLLDIATNVFNLPPLLESRNQEAAARPIDRGRMASDT</sequence>